<dbReference type="SUPFAM" id="SSF54001">
    <property type="entry name" value="Cysteine proteinases"/>
    <property type="match status" value="1"/>
</dbReference>
<dbReference type="Pfam" id="PF02902">
    <property type="entry name" value="Peptidase_C48"/>
    <property type="match status" value="1"/>
</dbReference>
<protein>
    <recommendedName>
        <fullName evidence="6">Ubiquitin-like protease family profile domain-containing protein</fullName>
    </recommendedName>
</protein>
<keyword evidence="2" id="KW-0645">Protease</keyword>
<dbReference type="InterPro" id="IPR038765">
    <property type="entry name" value="Papain-like_cys_pep_sf"/>
</dbReference>
<dbReference type="Proteomes" id="UP000467841">
    <property type="component" value="Unassembled WGS sequence"/>
</dbReference>
<feature type="region of interest" description="Disordered" evidence="4">
    <location>
        <begin position="754"/>
        <end position="781"/>
    </location>
</feature>
<feature type="signal peptide" evidence="5">
    <location>
        <begin position="1"/>
        <end position="18"/>
    </location>
</feature>
<accession>A0A6D2K208</accession>
<feature type="region of interest" description="Disordered" evidence="4">
    <location>
        <begin position="201"/>
        <end position="242"/>
    </location>
</feature>
<organism evidence="7 8">
    <name type="scientific">Microthlaspi erraticum</name>
    <dbReference type="NCBI Taxonomy" id="1685480"/>
    <lineage>
        <taxon>Eukaryota</taxon>
        <taxon>Viridiplantae</taxon>
        <taxon>Streptophyta</taxon>
        <taxon>Embryophyta</taxon>
        <taxon>Tracheophyta</taxon>
        <taxon>Spermatophyta</taxon>
        <taxon>Magnoliopsida</taxon>
        <taxon>eudicotyledons</taxon>
        <taxon>Gunneridae</taxon>
        <taxon>Pentapetalae</taxon>
        <taxon>rosids</taxon>
        <taxon>malvids</taxon>
        <taxon>Brassicales</taxon>
        <taxon>Brassicaceae</taxon>
        <taxon>Coluteocarpeae</taxon>
        <taxon>Microthlaspi</taxon>
    </lineage>
</organism>
<keyword evidence="5" id="KW-0732">Signal</keyword>
<gene>
    <name evidence="7" type="ORF">MERR_LOCUS30655</name>
</gene>
<dbReference type="PANTHER" id="PTHR48449:SF1">
    <property type="entry name" value="DUF1985 DOMAIN-CONTAINING PROTEIN"/>
    <property type="match status" value="1"/>
</dbReference>
<dbReference type="GO" id="GO:0006508">
    <property type="term" value="P:proteolysis"/>
    <property type="evidence" value="ECO:0007669"/>
    <property type="project" value="UniProtKB-KW"/>
</dbReference>
<keyword evidence="3" id="KW-0378">Hydrolase</keyword>
<feature type="region of interest" description="Disordered" evidence="4">
    <location>
        <begin position="431"/>
        <end position="490"/>
    </location>
</feature>
<dbReference type="InterPro" id="IPR003653">
    <property type="entry name" value="Peptidase_C48_C"/>
</dbReference>
<sequence>MLALLFVVHIGIYGISRSSRISFKHAKRVLVPESFESYPWGRVGFKELMESIKVAKLDGKTYVVHGCVHALLIWAYEAIPIIGEKFGKRRGNIEIPLLRWESCRNRYNLEALVEEEKKKTGLDKVRVRQLVLKPLEEIYPVWAGEEAGGDIKLDNMIRDIVGGCLDESCWETEEQLLNKKKRKKKLEVVVDSDDDLVEKPLRKISSTKKEEQKTKKMEPRDYSDSESQKKTEDGLGWDGRDIRKPSEGLADEALANVLNTILEKLAELGRKFELLEANKTTVEEGSTKKRNEVGDEVDEEKVCDAESDTVGEKDNKKGCEACTEPVSCFCLNAVVLLFIFEIPLNHVYNTIAVVVATEVETSQEGITITRTIRNPAYDYKKPTRRKLELNDPIEKLGGDRPAGKTPFIIPQLSDGEDDEFLMKAFAANAQQLGRQGKQDKAKVRPTPSPDILLSPKQSRPRSAVKEEAVRPTPSPDILLSPKQSRPRSAVKAGINPQATYDPLEKVDRKKKVALLEYVKTYLDNPIESSRPVADFYLTLMTPKQQWAVDEYGWLSDLHMVAGMNMFRQRVQNKYLGHEKTFEFSIGHENHYNGIAPDCAVTNKKWVKDVDTLYIAHNILNTHWVAVEVDLLIKRVKVYDSIYSAFDVDVVKESVKPYMKLVPLLLRHVAPKEEKQQMGGIAYNFYLVKGLPQNDQTGDCGVYTLKAIECLALGRTLTGIDDTNVGDIRIKYAAEMMAEVDLSDFLLPIIPETSPYPKTSPCPRGTSDDASQGLETDSLDSL</sequence>
<dbReference type="OrthoDB" id="1024009at2759"/>
<evidence type="ECO:0000256" key="1">
    <source>
        <dbReference type="ARBA" id="ARBA00005234"/>
    </source>
</evidence>
<evidence type="ECO:0000313" key="8">
    <source>
        <dbReference type="Proteomes" id="UP000467841"/>
    </source>
</evidence>
<feature type="chain" id="PRO_5025646214" description="Ubiquitin-like protease family profile domain-containing protein" evidence="5">
    <location>
        <begin position="19"/>
        <end position="781"/>
    </location>
</feature>
<feature type="compositionally biased region" description="Polar residues" evidence="4">
    <location>
        <begin position="767"/>
        <end position="781"/>
    </location>
</feature>
<evidence type="ECO:0000256" key="4">
    <source>
        <dbReference type="SAM" id="MobiDB-lite"/>
    </source>
</evidence>
<dbReference type="PROSITE" id="PS50600">
    <property type="entry name" value="ULP_PROTEASE"/>
    <property type="match status" value="1"/>
</dbReference>
<dbReference type="PANTHER" id="PTHR48449">
    <property type="entry name" value="DUF1985 DOMAIN-CONTAINING PROTEIN"/>
    <property type="match status" value="1"/>
</dbReference>
<evidence type="ECO:0000259" key="6">
    <source>
        <dbReference type="PROSITE" id="PS50600"/>
    </source>
</evidence>
<reference evidence="7" key="1">
    <citation type="submission" date="2020-01" db="EMBL/GenBank/DDBJ databases">
        <authorList>
            <person name="Mishra B."/>
        </authorList>
    </citation>
    <scope>NUCLEOTIDE SEQUENCE [LARGE SCALE GENOMIC DNA]</scope>
</reference>
<name>A0A6D2K208_9BRAS</name>
<dbReference type="EMBL" id="CACVBM020001278">
    <property type="protein sequence ID" value="CAA7043420.1"/>
    <property type="molecule type" value="Genomic_DNA"/>
</dbReference>
<proteinExistence type="inferred from homology"/>
<evidence type="ECO:0000256" key="5">
    <source>
        <dbReference type="SAM" id="SignalP"/>
    </source>
</evidence>
<dbReference type="AlphaFoldDB" id="A0A6D2K208"/>
<keyword evidence="8" id="KW-1185">Reference proteome</keyword>
<dbReference type="Gene3D" id="3.40.395.10">
    <property type="entry name" value="Adenoviral Proteinase, Chain A"/>
    <property type="match status" value="1"/>
</dbReference>
<dbReference type="GO" id="GO:0008234">
    <property type="term" value="F:cysteine-type peptidase activity"/>
    <property type="evidence" value="ECO:0007669"/>
    <property type="project" value="InterPro"/>
</dbReference>
<comment type="similarity">
    <text evidence="1">Belongs to the peptidase C48 family.</text>
</comment>
<comment type="caution">
    <text evidence="7">The sequence shown here is derived from an EMBL/GenBank/DDBJ whole genome shotgun (WGS) entry which is preliminary data.</text>
</comment>
<evidence type="ECO:0000313" key="7">
    <source>
        <dbReference type="EMBL" id="CAA7043420.1"/>
    </source>
</evidence>
<evidence type="ECO:0000256" key="2">
    <source>
        <dbReference type="ARBA" id="ARBA00022670"/>
    </source>
</evidence>
<evidence type="ECO:0000256" key="3">
    <source>
        <dbReference type="ARBA" id="ARBA00022801"/>
    </source>
</evidence>
<feature type="domain" description="Ubiquitin-like protease family profile" evidence="6">
    <location>
        <begin position="530"/>
        <end position="710"/>
    </location>
</feature>